<dbReference type="InterPro" id="IPR006143">
    <property type="entry name" value="RND_pump_MFP"/>
</dbReference>
<evidence type="ECO:0000313" key="3">
    <source>
        <dbReference type="EMBL" id="MDC8831787.1"/>
    </source>
</evidence>
<dbReference type="PANTHER" id="PTHR30469:SF12">
    <property type="entry name" value="MULTIDRUG RESISTANCE PROTEIN MDTA"/>
    <property type="match status" value="1"/>
</dbReference>
<organism evidence="3 4">
    <name type="scientific">Alteromonas gilva</name>
    <dbReference type="NCBI Taxonomy" id="2987522"/>
    <lineage>
        <taxon>Bacteria</taxon>
        <taxon>Pseudomonadati</taxon>
        <taxon>Pseudomonadota</taxon>
        <taxon>Gammaproteobacteria</taxon>
        <taxon>Alteromonadales</taxon>
        <taxon>Alteromonadaceae</taxon>
        <taxon>Alteromonas/Salinimonas group</taxon>
        <taxon>Alteromonas</taxon>
    </lineage>
</organism>
<dbReference type="SUPFAM" id="SSF111369">
    <property type="entry name" value="HlyD-like secretion proteins"/>
    <property type="match status" value="1"/>
</dbReference>
<dbReference type="NCBIfam" id="TIGR01730">
    <property type="entry name" value="RND_mfp"/>
    <property type="match status" value="1"/>
</dbReference>
<protein>
    <submittedName>
        <fullName evidence="3">Efflux RND transporter periplasmic adaptor subunit</fullName>
    </submittedName>
</protein>
<dbReference type="Proteomes" id="UP001218788">
    <property type="component" value="Unassembled WGS sequence"/>
</dbReference>
<comment type="similarity">
    <text evidence="1">Belongs to the membrane fusion protein (MFP) (TC 8.A.1) family.</text>
</comment>
<proteinExistence type="inferred from homology"/>
<keyword evidence="2" id="KW-0175">Coiled coil</keyword>
<reference evidence="3 4" key="1">
    <citation type="submission" date="2022-10" db="EMBL/GenBank/DDBJ databases">
        <title>Alteromonas sp. chi3 Genome sequencing.</title>
        <authorList>
            <person name="Park S."/>
        </authorList>
    </citation>
    <scope>NUCLEOTIDE SEQUENCE [LARGE SCALE GENOMIC DNA]</scope>
    <source>
        <strain evidence="4">chi3</strain>
    </source>
</reference>
<dbReference type="Gene3D" id="2.40.420.20">
    <property type="match status" value="1"/>
</dbReference>
<evidence type="ECO:0000256" key="2">
    <source>
        <dbReference type="SAM" id="Coils"/>
    </source>
</evidence>
<feature type="coiled-coil region" evidence="2">
    <location>
        <begin position="116"/>
        <end position="182"/>
    </location>
</feature>
<gene>
    <name evidence="3" type="ORF">OIK42_13585</name>
</gene>
<name>A0ABT5L7J4_9ALTE</name>
<dbReference type="RefSeq" id="WP_273641293.1">
    <property type="nucleotide sequence ID" value="NZ_JAQQXP010000001.1"/>
</dbReference>
<sequence length="383" mass="41842">MKWMKFILPLAILIIGFAAMKSVIALDKGESEPDEIDTRPSVKVTSMTPESYAIQIEGFGELTPLETTNLAAQISGEVVEWNPKLVAGGIIKRGELLFSIESDTYEAALLQAESSLAAAEATLIEEKALAEVAKREAATLPEARVTDLYLRKPQILSAQAALKAAQAQIKIAQRDLANCQVVAPYDALIVDRNIGKGDFLSAGTVAATLYNIEVGEVVFPLARFDQAFLPDTVAGTVAEVSLLNRSNDNLVRAATIVRDTGIYDNATRMTHLVAQIVDPYGLSSGETAIKYGAYTKVTFTGKTIDNIYRIPQELINKRQLWLLDDEDRLVAKNVEVIREVGSEFLIRADIDNDDRVVMTLPEYPQNGMAVKVIEQSGDLVARQ</sequence>
<accession>A0ABT5L7J4</accession>
<dbReference type="Gene3D" id="2.40.50.100">
    <property type="match status" value="1"/>
</dbReference>
<dbReference type="PANTHER" id="PTHR30469">
    <property type="entry name" value="MULTIDRUG RESISTANCE PROTEIN MDTA"/>
    <property type="match status" value="1"/>
</dbReference>
<keyword evidence="4" id="KW-1185">Reference proteome</keyword>
<dbReference type="Gene3D" id="1.10.287.470">
    <property type="entry name" value="Helix hairpin bin"/>
    <property type="match status" value="1"/>
</dbReference>
<dbReference type="EMBL" id="JAQQXP010000001">
    <property type="protein sequence ID" value="MDC8831787.1"/>
    <property type="molecule type" value="Genomic_DNA"/>
</dbReference>
<dbReference type="Gene3D" id="2.40.30.170">
    <property type="match status" value="1"/>
</dbReference>
<evidence type="ECO:0000313" key="4">
    <source>
        <dbReference type="Proteomes" id="UP001218788"/>
    </source>
</evidence>
<comment type="caution">
    <text evidence="3">The sequence shown here is derived from an EMBL/GenBank/DDBJ whole genome shotgun (WGS) entry which is preliminary data.</text>
</comment>
<evidence type="ECO:0000256" key="1">
    <source>
        <dbReference type="ARBA" id="ARBA00009477"/>
    </source>
</evidence>